<keyword evidence="5" id="KW-0547">Nucleotide-binding</keyword>
<proteinExistence type="inferred from homology"/>
<name>A0A821W6G1_9BILA</name>
<keyword evidence="3" id="KW-0833">Ubl conjugation pathway</keyword>
<evidence type="ECO:0000259" key="6">
    <source>
        <dbReference type="Pfam" id="PF02099"/>
    </source>
</evidence>
<dbReference type="GO" id="GO:0006508">
    <property type="term" value="P:proteolysis"/>
    <property type="evidence" value="ECO:0007669"/>
    <property type="project" value="UniProtKB-KW"/>
</dbReference>
<dbReference type="Gene3D" id="1.10.287.10">
    <property type="entry name" value="S15/NS1, RNA-binding"/>
    <property type="match status" value="1"/>
</dbReference>
<keyword evidence="2" id="KW-0645">Protease</keyword>
<keyword evidence="4 5" id="KW-0378">Hydrolase</keyword>
<dbReference type="EC" id="5.6.2.3" evidence="5"/>
<dbReference type="Pfam" id="PF05970">
    <property type="entry name" value="PIF1"/>
    <property type="match status" value="1"/>
</dbReference>
<comment type="caution">
    <text evidence="8">The sequence shown here is derived from an EMBL/GenBank/DDBJ whole genome shotgun (WGS) entry which is preliminary data.</text>
</comment>
<evidence type="ECO:0000256" key="2">
    <source>
        <dbReference type="ARBA" id="ARBA00022670"/>
    </source>
</evidence>
<dbReference type="GO" id="GO:0016579">
    <property type="term" value="P:protein deubiquitination"/>
    <property type="evidence" value="ECO:0007669"/>
    <property type="project" value="InterPro"/>
</dbReference>
<dbReference type="GO" id="GO:0004843">
    <property type="term" value="F:cysteine-type deubiquitinase activity"/>
    <property type="evidence" value="ECO:0007669"/>
    <property type="project" value="UniProtKB-EC"/>
</dbReference>
<evidence type="ECO:0000256" key="5">
    <source>
        <dbReference type="RuleBase" id="RU363044"/>
    </source>
</evidence>
<keyword evidence="5" id="KW-0347">Helicase</keyword>
<comment type="cofactor">
    <cofactor evidence="5">
        <name>Mg(2+)</name>
        <dbReference type="ChEBI" id="CHEBI:18420"/>
    </cofactor>
</comment>
<accession>A0A821W6G1</accession>
<dbReference type="CDD" id="cd18809">
    <property type="entry name" value="SF1_C_RecD"/>
    <property type="match status" value="1"/>
</dbReference>
<dbReference type="GO" id="GO:0006310">
    <property type="term" value="P:DNA recombination"/>
    <property type="evidence" value="ECO:0007669"/>
    <property type="project" value="UniProtKB-KW"/>
</dbReference>
<dbReference type="Gene3D" id="3.90.70.40">
    <property type="match status" value="1"/>
</dbReference>
<dbReference type="EMBL" id="CAJOBS010007139">
    <property type="protein sequence ID" value="CAF4919403.1"/>
    <property type="molecule type" value="Genomic_DNA"/>
</dbReference>
<dbReference type="GO" id="GO:0043139">
    <property type="term" value="F:5'-3' DNA helicase activity"/>
    <property type="evidence" value="ECO:0007669"/>
    <property type="project" value="UniProtKB-EC"/>
</dbReference>
<evidence type="ECO:0000259" key="7">
    <source>
        <dbReference type="Pfam" id="PF05970"/>
    </source>
</evidence>
<keyword evidence="5" id="KW-0233">DNA recombination</keyword>
<comment type="similarity">
    <text evidence="5">Belongs to the helicase family.</text>
</comment>
<feature type="non-terminal residue" evidence="8">
    <location>
        <position position="1"/>
    </location>
</feature>
<evidence type="ECO:0000256" key="4">
    <source>
        <dbReference type="ARBA" id="ARBA00022801"/>
    </source>
</evidence>
<feature type="domain" description="DNA helicase Pif1-like DEAD-box helicase" evidence="7">
    <location>
        <begin position="2"/>
        <end position="178"/>
    </location>
</feature>
<reference evidence="8" key="1">
    <citation type="submission" date="2021-02" db="EMBL/GenBank/DDBJ databases">
        <authorList>
            <person name="Nowell W R."/>
        </authorList>
    </citation>
    <scope>NUCLEOTIDE SEQUENCE</scope>
</reference>
<evidence type="ECO:0000256" key="3">
    <source>
        <dbReference type="ARBA" id="ARBA00022786"/>
    </source>
</evidence>
<protein>
    <recommendedName>
        <fullName evidence="5">ATP-dependent DNA helicase</fullName>
        <ecNumber evidence="5">5.6.2.3</ecNumber>
    </recommendedName>
</protein>
<organism evidence="8 9">
    <name type="scientific">Rotaria socialis</name>
    <dbReference type="NCBI Taxonomy" id="392032"/>
    <lineage>
        <taxon>Eukaryota</taxon>
        <taxon>Metazoa</taxon>
        <taxon>Spiralia</taxon>
        <taxon>Gnathifera</taxon>
        <taxon>Rotifera</taxon>
        <taxon>Eurotatoria</taxon>
        <taxon>Bdelloidea</taxon>
        <taxon>Philodinida</taxon>
        <taxon>Philodinidae</taxon>
        <taxon>Rotaria</taxon>
    </lineage>
</organism>
<evidence type="ECO:0000313" key="8">
    <source>
        <dbReference type="EMBL" id="CAF4919403.1"/>
    </source>
</evidence>
<gene>
    <name evidence="8" type="ORF">TOA249_LOCUS31989</name>
</gene>
<dbReference type="Gene3D" id="3.40.50.300">
    <property type="entry name" value="P-loop containing nucleotide triphosphate hydrolases"/>
    <property type="match status" value="1"/>
</dbReference>
<dbReference type="GO" id="GO:0006281">
    <property type="term" value="P:DNA repair"/>
    <property type="evidence" value="ECO:0007669"/>
    <property type="project" value="UniProtKB-KW"/>
</dbReference>
<dbReference type="Pfam" id="PF02099">
    <property type="entry name" value="Josephin"/>
    <property type="match status" value="1"/>
</dbReference>
<dbReference type="GO" id="GO:0005524">
    <property type="term" value="F:ATP binding"/>
    <property type="evidence" value="ECO:0007669"/>
    <property type="project" value="UniProtKB-KW"/>
</dbReference>
<comment type="catalytic activity">
    <reaction evidence="5">
        <text>ATP + H2O = ADP + phosphate + H(+)</text>
        <dbReference type="Rhea" id="RHEA:13065"/>
        <dbReference type="ChEBI" id="CHEBI:15377"/>
        <dbReference type="ChEBI" id="CHEBI:15378"/>
        <dbReference type="ChEBI" id="CHEBI:30616"/>
        <dbReference type="ChEBI" id="CHEBI:43474"/>
        <dbReference type="ChEBI" id="CHEBI:456216"/>
        <dbReference type="EC" id="5.6.2.3"/>
    </reaction>
</comment>
<dbReference type="InterPro" id="IPR006155">
    <property type="entry name" value="Josephin"/>
</dbReference>
<dbReference type="PANTHER" id="PTHR47642:SF6">
    <property type="entry name" value="ATP-DEPENDENT DNA HELICASE"/>
    <property type="match status" value="1"/>
</dbReference>
<dbReference type="InterPro" id="IPR051055">
    <property type="entry name" value="PIF1_helicase"/>
</dbReference>
<comment type="catalytic activity">
    <reaction evidence="1">
        <text>Thiol-dependent hydrolysis of ester, thioester, amide, peptide and isopeptide bonds formed by the C-terminal Gly of ubiquitin (a 76-residue protein attached to proteins as an intracellular targeting signal).</text>
        <dbReference type="EC" id="3.4.19.12"/>
    </reaction>
</comment>
<dbReference type="SUPFAM" id="SSF52540">
    <property type="entry name" value="P-loop containing nucleoside triphosphate hydrolases"/>
    <property type="match status" value="2"/>
</dbReference>
<dbReference type="Proteomes" id="UP000663838">
    <property type="component" value="Unassembled WGS sequence"/>
</dbReference>
<keyword evidence="5" id="KW-0234">DNA repair</keyword>
<keyword evidence="5" id="KW-0227">DNA damage</keyword>
<dbReference type="AlphaFoldDB" id="A0A821W6G1"/>
<evidence type="ECO:0000256" key="1">
    <source>
        <dbReference type="ARBA" id="ARBA00000707"/>
    </source>
</evidence>
<sequence>NGLAGSGKSYVIFIIEQMLTDFCISESAVRNRPRRRKGLLKMALTGKAALNILGWTIHSALGMRPDNTSTPNSAPSFKMHSLRDRLGDLILIIIDEISLVSHSLFQKINKRLNEIFETADKTDVYFGNISVLLFGDLAQCEPVAAKQIFWAPTGETFSLWSDLFKPINFNINMRQEIAMKLKTPIWIIQSIDKIGMVRSSFFNPIKASNKECKIVLKPSQDENECGSMFEQLPICIGARVICRRNIDFDGSMVNGTEATVNDIVWDNIDTIILSMSNQCVFPNLDRAITTALPKYIELKLVDESIYKMLPEEVSFKDKNGIYMTRRQFPLNLGYAITVHRSQCMTYNKLVVDLTGVNWKPGMFYTILSRTRKLNDIIILAYDRNSFKVSKPALKEMNRLQKIEQEYPIKIEQYLGTKRYIDWCLPHLSNMDELSSMPSNEINRSTLDRGDVKRLKCKKSSSRTNVSLRKPENIILCEYQQENYSTRHDLCVLSQNLELFTDDYLINIAQNIAATEQRFRNEEFIQTTDCYYESTAYYDIQILQAALRDMLNVDLMQIYKIENNDCPIRSLILSNTQNIQAFLVQDEYHYYCIRRFRLTKDYFFKIDSKHPMYHQRIYHQDILPFIGTLLESGCNIYLTMQHIPDDCNEEILIENIATRLWALPDSPVDLELLTIYSQT</sequence>
<dbReference type="InterPro" id="IPR027417">
    <property type="entry name" value="P-loop_NTPase"/>
</dbReference>
<evidence type="ECO:0000313" key="9">
    <source>
        <dbReference type="Proteomes" id="UP000663838"/>
    </source>
</evidence>
<dbReference type="PANTHER" id="PTHR47642">
    <property type="entry name" value="ATP-DEPENDENT DNA HELICASE"/>
    <property type="match status" value="1"/>
</dbReference>
<feature type="domain" description="Josephin" evidence="6">
    <location>
        <begin position="479"/>
        <end position="637"/>
    </location>
</feature>
<dbReference type="GO" id="GO:0000723">
    <property type="term" value="P:telomere maintenance"/>
    <property type="evidence" value="ECO:0007669"/>
    <property type="project" value="InterPro"/>
</dbReference>
<keyword evidence="5" id="KW-0067">ATP-binding</keyword>
<dbReference type="InterPro" id="IPR010285">
    <property type="entry name" value="DNA_helicase_pif1-like_DEAD"/>
</dbReference>